<gene>
    <name evidence="1" type="ORF">KX928_12585</name>
</gene>
<proteinExistence type="predicted"/>
<organism evidence="1 2">
    <name type="scientific">Roseobacter insulae</name>
    <dbReference type="NCBI Taxonomy" id="2859783"/>
    <lineage>
        <taxon>Bacteria</taxon>
        <taxon>Pseudomonadati</taxon>
        <taxon>Pseudomonadota</taxon>
        <taxon>Alphaproteobacteria</taxon>
        <taxon>Rhodobacterales</taxon>
        <taxon>Roseobacteraceae</taxon>
        <taxon>Roseobacter</taxon>
    </lineage>
</organism>
<keyword evidence="2" id="KW-1185">Reference proteome</keyword>
<evidence type="ECO:0008006" key="3">
    <source>
        <dbReference type="Google" id="ProtNLM"/>
    </source>
</evidence>
<comment type="caution">
    <text evidence="1">The sequence shown here is derived from an EMBL/GenBank/DDBJ whole genome shotgun (WGS) entry which is preliminary data.</text>
</comment>
<evidence type="ECO:0000313" key="1">
    <source>
        <dbReference type="EMBL" id="MBW4708621.1"/>
    </source>
</evidence>
<accession>A0A9X1FVS4</accession>
<sequence length="110" mass="12298">MFKIEKEPKFWAEVKVLTPIDDGHREDSFRARFKVQPAETVEQFDLGMNGEDMAEFLRTTVVDLSDIQDDDGKALPFSPELLNTMIGNYGARLAMINTYAAAVAKARAGN</sequence>
<dbReference type="RefSeq" id="WP_219502860.1">
    <property type="nucleotide sequence ID" value="NZ_JAHXDN010000003.1"/>
</dbReference>
<dbReference type="EMBL" id="JAHXDN010000003">
    <property type="protein sequence ID" value="MBW4708621.1"/>
    <property type="molecule type" value="Genomic_DNA"/>
</dbReference>
<dbReference type="AlphaFoldDB" id="A0A9X1FVS4"/>
<dbReference type="Proteomes" id="UP001138661">
    <property type="component" value="Unassembled WGS sequence"/>
</dbReference>
<evidence type="ECO:0000313" key="2">
    <source>
        <dbReference type="Proteomes" id="UP001138661"/>
    </source>
</evidence>
<name>A0A9X1FVS4_9RHOB</name>
<reference evidence="1" key="1">
    <citation type="submission" date="2021-07" db="EMBL/GenBank/DDBJ databases">
        <title>Roseobacter insulae sp. nov., isolated from a tidal flat.</title>
        <authorList>
            <person name="Park S."/>
            <person name="Yoon J.-H."/>
        </authorList>
    </citation>
    <scope>NUCLEOTIDE SEQUENCE</scope>
    <source>
        <strain evidence="1">YSTF-M11</strain>
    </source>
</reference>
<protein>
    <recommendedName>
        <fullName evidence="3">Phage tail assembly chaperone</fullName>
    </recommendedName>
</protein>